<keyword evidence="4" id="KW-0812">Transmembrane</keyword>
<feature type="compositionally biased region" description="Basic and acidic residues" evidence="3">
    <location>
        <begin position="19"/>
        <end position="29"/>
    </location>
</feature>
<evidence type="ECO:0000256" key="2">
    <source>
        <dbReference type="ARBA" id="ARBA00035112"/>
    </source>
</evidence>
<gene>
    <name evidence="5" type="ORF">LTR78_006020</name>
</gene>
<reference evidence="5" key="1">
    <citation type="submission" date="2023-07" db="EMBL/GenBank/DDBJ databases">
        <title>Black Yeasts Isolated from many extreme environments.</title>
        <authorList>
            <person name="Coleine C."/>
            <person name="Stajich J.E."/>
            <person name="Selbmann L."/>
        </authorList>
    </citation>
    <scope>NUCLEOTIDE SEQUENCE</scope>
    <source>
        <strain evidence="5">CCFEE 5485</strain>
    </source>
</reference>
<organism evidence="5 6">
    <name type="scientific">Recurvomyces mirabilis</name>
    <dbReference type="NCBI Taxonomy" id="574656"/>
    <lineage>
        <taxon>Eukaryota</taxon>
        <taxon>Fungi</taxon>
        <taxon>Dikarya</taxon>
        <taxon>Ascomycota</taxon>
        <taxon>Pezizomycotina</taxon>
        <taxon>Dothideomycetes</taxon>
        <taxon>Dothideomycetidae</taxon>
        <taxon>Mycosphaerellales</taxon>
        <taxon>Teratosphaeriaceae</taxon>
        <taxon>Recurvomyces</taxon>
    </lineage>
</organism>
<feature type="transmembrane region" description="Helical" evidence="4">
    <location>
        <begin position="50"/>
        <end position="71"/>
    </location>
</feature>
<dbReference type="PANTHER" id="PTHR33365:SF4">
    <property type="entry name" value="CYCLOCHLOROTINE BIOSYNTHESIS PROTEIN O"/>
    <property type="match status" value="1"/>
</dbReference>
<dbReference type="AlphaFoldDB" id="A0AAE0WM00"/>
<feature type="region of interest" description="Disordered" evidence="3">
    <location>
        <begin position="1"/>
        <end position="33"/>
    </location>
</feature>
<comment type="caution">
    <text evidence="5">The sequence shown here is derived from an EMBL/GenBank/DDBJ whole genome shotgun (WGS) entry which is preliminary data.</text>
</comment>
<evidence type="ECO:0000313" key="6">
    <source>
        <dbReference type="Proteomes" id="UP001274830"/>
    </source>
</evidence>
<evidence type="ECO:0000256" key="3">
    <source>
        <dbReference type="SAM" id="MobiDB-lite"/>
    </source>
</evidence>
<accession>A0AAE0WM00</accession>
<comment type="pathway">
    <text evidence="1">Mycotoxin biosynthesis.</text>
</comment>
<evidence type="ECO:0000313" key="5">
    <source>
        <dbReference type="EMBL" id="KAK3674173.1"/>
    </source>
</evidence>
<dbReference type="InterPro" id="IPR021765">
    <property type="entry name" value="UstYa-like"/>
</dbReference>
<evidence type="ECO:0000256" key="4">
    <source>
        <dbReference type="SAM" id="Phobius"/>
    </source>
</evidence>
<protein>
    <submittedName>
        <fullName evidence="5">Uncharacterized protein</fullName>
    </submittedName>
</protein>
<keyword evidence="4" id="KW-1133">Transmembrane helix</keyword>
<proteinExistence type="inferred from homology"/>
<evidence type="ECO:0000256" key="1">
    <source>
        <dbReference type="ARBA" id="ARBA00004685"/>
    </source>
</evidence>
<dbReference type="GO" id="GO:0043386">
    <property type="term" value="P:mycotoxin biosynthetic process"/>
    <property type="evidence" value="ECO:0007669"/>
    <property type="project" value="InterPro"/>
</dbReference>
<keyword evidence="6" id="KW-1185">Reference proteome</keyword>
<sequence length="290" mass="32998">MRATHQTMQDTEAGADVPFLRDDEPKEDSSPDFCNSRIESSRDSITRLSFWPYLCGILLIILLMESSYLLATSITHDNQSTELAYLQPHIKTHEVRFSGAIRATPDGNGLYVPEPALDNKGRRYTGQPSPEVDAAWHDLVYGRYVRFTDSEVDWLNNDPDLPPLLSLTPSPRNPLIPEQGFYGGPDMLHSLHCINGLRKHLHMDYYGPSMSGRKKEYQDLHIDHCLEQLRQAVLCHGDMTPVTLKPVRNESGDVWAYLGETERVHVCRDGGELGRVWRERGEREGRIEAE</sequence>
<name>A0AAE0WM00_9PEZI</name>
<feature type="compositionally biased region" description="Polar residues" evidence="3">
    <location>
        <begin position="1"/>
        <end position="10"/>
    </location>
</feature>
<keyword evidence="4" id="KW-0472">Membrane</keyword>
<comment type="similarity">
    <text evidence="2">Belongs to the ustYa family.</text>
</comment>
<dbReference type="EMBL" id="JAUTXT010000021">
    <property type="protein sequence ID" value="KAK3674173.1"/>
    <property type="molecule type" value="Genomic_DNA"/>
</dbReference>
<dbReference type="PANTHER" id="PTHR33365">
    <property type="entry name" value="YALI0B05434P"/>
    <property type="match status" value="1"/>
</dbReference>
<dbReference type="Pfam" id="PF11807">
    <property type="entry name" value="UstYa"/>
    <property type="match status" value="1"/>
</dbReference>
<dbReference type="Proteomes" id="UP001274830">
    <property type="component" value="Unassembled WGS sequence"/>
</dbReference>